<protein>
    <submittedName>
        <fullName evidence="2">Uncharacterized protein</fullName>
    </submittedName>
</protein>
<feature type="compositionally biased region" description="Low complexity" evidence="1">
    <location>
        <begin position="267"/>
        <end position="283"/>
    </location>
</feature>
<evidence type="ECO:0000313" key="2">
    <source>
        <dbReference type="EMBL" id="KNZ49249.1"/>
    </source>
</evidence>
<gene>
    <name evidence="2" type="ORF">VP01_5126g1</name>
</gene>
<dbReference type="Proteomes" id="UP000037035">
    <property type="component" value="Unassembled WGS sequence"/>
</dbReference>
<proteinExistence type="predicted"/>
<evidence type="ECO:0000313" key="3">
    <source>
        <dbReference type="Proteomes" id="UP000037035"/>
    </source>
</evidence>
<dbReference type="VEuPathDB" id="FungiDB:VP01_5126g1"/>
<evidence type="ECO:0000256" key="1">
    <source>
        <dbReference type="SAM" id="MobiDB-lite"/>
    </source>
</evidence>
<feature type="region of interest" description="Disordered" evidence="1">
    <location>
        <begin position="1"/>
        <end position="46"/>
    </location>
</feature>
<feature type="non-terminal residue" evidence="2">
    <location>
        <position position="1"/>
    </location>
</feature>
<comment type="caution">
    <text evidence="2">The sequence shown here is derived from an EMBL/GenBank/DDBJ whole genome shotgun (WGS) entry which is preliminary data.</text>
</comment>
<accession>A0A0L6UL50</accession>
<dbReference type="EMBL" id="LAVV01010305">
    <property type="protein sequence ID" value="KNZ49249.1"/>
    <property type="molecule type" value="Genomic_DNA"/>
</dbReference>
<organism evidence="2 3">
    <name type="scientific">Puccinia sorghi</name>
    <dbReference type="NCBI Taxonomy" id="27349"/>
    <lineage>
        <taxon>Eukaryota</taxon>
        <taxon>Fungi</taxon>
        <taxon>Dikarya</taxon>
        <taxon>Basidiomycota</taxon>
        <taxon>Pucciniomycotina</taxon>
        <taxon>Pucciniomycetes</taxon>
        <taxon>Pucciniales</taxon>
        <taxon>Pucciniaceae</taxon>
        <taxon>Puccinia</taxon>
    </lineage>
</organism>
<feature type="compositionally biased region" description="Polar residues" evidence="1">
    <location>
        <begin position="7"/>
        <end position="21"/>
    </location>
</feature>
<keyword evidence="3" id="KW-1185">Reference proteome</keyword>
<reference evidence="2 3" key="1">
    <citation type="submission" date="2015-08" db="EMBL/GenBank/DDBJ databases">
        <title>Next Generation Sequencing and Analysis of the Genome of Puccinia sorghi L Schw, the Causal Agent of Maize Common Rust.</title>
        <authorList>
            <person name="Rochi L."/>
            <person name="Burguener G."/>
            <person name="Darino M."/>
            <person name="Turjanski A."/>
            <person name="Kreff E."/>
            <person name="Dieguez M.J."/>
            <person name="Sacco F."/>
        </authorList>
    </citation>
    <scope>NUCLEOTIDE SEQUENCE [LARGE SCALE GENOMIC DNA]</scope>
    <source>
        <strain evidence="2 3">RO10H11247</strain>
    </source>
</reference>
<dbReference type="OrthoDB" id="2681631at2759"/>
<sequence length="283" mass="31258">ASHDPQKTLNTRESPKTTPRTPQKPLSTPRSPRTPRTPKSPCAENRIDRIKGTLWQGTPVSYCSNVPAKFMYLRPHPNNSPVSSADSETNPGTMYLDEVMRMLAEEHTQRLATEETLRQTQARLDAAAGTPSPIPTSIVLAKPQPYNGTRGATADKVAFAISFMTDYAATLSQPNIQFTSLHKMQEMALKAGQTIEGIRTGRHAPLPTTGTSAPSPDPNAMELLAFRRNPSNRLSDTERARRVQLNLCFWPATNIILCPDLQTSGTNQSNPRQHQHQQPHPNP</sequence>
<feature type="region of interest" description="Disordered" evidence="1">
    <location>
        <begin position="261"/>
        <end position="283"/>
    </location>
</feature>
<dbReference type="AlphaFoldDB" id="A0A0L6UL50"/>
<name>A0A0L6UL50_9BASI</name>